<dbReference type="RefSeq" id="XP_013953564.1">
    <property type="nucleotide sequence ID" value="XM_014098089.1"/>
</dbReference>
<dbReference type="InterPro" id="IPR008030">
    <property type="entry name" value="NmrA-like"/>
</dbReference>
<dbReference type="SUPFAM" id="SSF51735">
    <property type="entry name" value="NAD(P)-binding Rossmann-fold domains"/>
    <property type="match status" value="1"/>
</dbReference>
<dbReference type="Gene3D" id="3.90.25.10">
    <property type="entry name" value="UDP-galactose 4-epimerase, domain 1"/>
    <property type="match status" value="1"/>
</dbReference>
<dbReference type="HOGENOM" id="CLU_007383_8_0_1"/>
<evidence type="ECO:0000313" key="5">
    <source>
        <dbReference type="Proteomes" id="UP000007115"/>
    </source>
</evidence>
<dbReference type="STRING" id="413071.G9N0T0"/>
<evidence type="ECO:0000259" key="3">
    <source>
        <dbReference type="Pfam" id="PF05368"/>
    </source>
</evidence>
<evidence type="ECO:0000256" key="2">
    <source>
        <dbReference type="ARBA" id="ARBA00022857"/>
    </source>
</evidence>
<dbReference type="PANTHER" id="PTHR42748:SF14">
    <property type="entry name" value="SNOAL-LIKE DOMAIN-CONTAINING PROTEIN"/>
    <property type="match status" value="1"/>
</dbReference>
<accession>G9N0T0</accession>
<proteinExistence type="inferred from homology"/>
<sequence>LSQNKMSNQKVVLVLGGAGAQNSAVVRELAKSGSFLIKVMSRDIKSEECVALSALRFVELLEGNCYDEAVLVSAFRGVHACFVNTNGFAIGEKAELYWGIRIYEIAYWSGVAHFVYSSLPYVSKRSGYDPTHRVPFVDAKGKVCGEYKKYLKGQPTDKMKWSILETGPYPEAFLAAWAPTKDADGTYVFRMPIGSEGAVPFVALADLAWFARYILEHPLEFEGGLLSIAIAHISGDMVASAFTAVTGEPARFEPSSLSEVVKTWPGTKIGMAGSPGFDDPTLMTMAGQLVPWYTIWQESGGNTGIWTKDYNRLDRIHSNRIRSIEQWMRANGYSTQKRPPVLKTGIFGDPM</sequence>
<protein>
    <recommendedName>
        <fullName evidence="3">NmrA-like domain-containing protein</fullName>
    </recommendedName>
</protein>
<dbReference type="InParanoid" id="G9N0T0"/>
<reference evidence="4 5" key="1">
    <citation type="journal article" date="2011" name="Genome Biol.">
        <title>Comparative genome sequence analysis underscores mycoparasitism as the ancestral life style of Trichoderma.</title>
        <authorList>
            <person name="Kubicek C.P."/>
            <person name="Herrera-Estrella A."/>
            <person name="Seidl-Seiboth V."/>
            <person name="Martinez D.A."/>
            <person name="Druzhinina I.S."/>
            <person name="Thon M."/>
            <person name="Zeilinger S."/>
            <person name="Casas-Flores S."/>
            <person name="Horwitz B.A."/>
            <person name="Mukherjee P.K."/>
            <person name="Mukherjee M."/>
            <person name="Kredics L."/>
            <person name="Alcaraz L.D."/>
            <person name="Aerts A."/>
            <person name="Antal Z."/>
            <person name="Atanasova L."/>
            <person name="Cervantes-Badillo M.G."/>
            <person name="Challacombe J."/>
            <person name="Chertkov O."/>
            <person name="McCluskey K."/>
            <person name="Coulpier F."/>
            <person name="Deshpande N."/>
            <person name="von Doehren H."/>
            <person name="Ebbole D.J."/>
            <person name="Esquivel-Naranjo E.U."/>
            <person name="Fekete E."/>
            <person name="Flipphi M."/>
            <person name="Glaser F."/>
            <person name="Gomez-Rodriguez E.Y."/>
            <person name="Gruber S."/>
            <person name="Han C."/>
            <person name="Henrissat B."/>
            <person name="Hermosa R."/>
            <person name="Hernandez-Onate M."/>
            <person name="Karaffa L."/>
            <person name="Kosti I."/>
            <person name="Le Crom S."/>
            <person name="Lindquist E."/>
            <person name="Lucas S."/>
            <person name="Luebeck M."/>
            <person name="Luebeck P.S."/>
            <person name="Margeot A."/>
            <person name="Metz B."/>
            <person name="Misra M."/>
            <person name="Nevalainen H."/>
            <person name="Omann M."/>
            <person name="Packer N."/>
            <person name="Perrone G."/>
            <person name="Uresti-Rivera E.E."/>
            <person name="Salamov A."/>
            <person name="Schmoll M."/>
            <person name="Seiboth B."/>
            <person name="Shapiro H."/>
            <person name="Sukno S."/>
            <person name="Tamayo-Ramos J.A."/>
            <person name="Tisch D."/>
            <person name="Wiest A."/>
            <person name="Wilkinson H.H."/>
            <person name="Zhang M."/>
            <person name="Coutinho P.M."/>
            <person name="Kenerley C.M."/>
            <person name="Monte E."/>
            <person name="Baker S.E."/>
            <person name="Grigoriev I.V."/>
        </authorList>
    </citation>
    <scope>NUCLEOTIDE SEQUENCE [LARGE SCALE GENOMIC DNA]</scope>
    <source>
        <strain evidence="5">Gv29-8 / FGSC 10586</strain>
    </source>
</reference>
<dbReference type="eggNOG" id="ENOG502SKBT">
    <property type="taxonomic scope" value="Eukaryota"/>
</dbReference>
<evidence type="ECO:0000256" key="1">
    <source>
        <dbReference type="ARBA" id="ARBA00006328"/>
    </source>
</evidence>
<dbReference type="InterPro" id="IPR036291">
    <property type="entry name" value="NAD(P)-bd_dom_sf"/>
</dbReference>
<dbReference type="Proteomes" id="UP000007115">
    <property type="component" value="Unassembled WGS sequence"/>
</dbReference>
<dbReference type="EMBL" id="ABDF02000083">
    <property type="protein sequence ID" value="EHK19363.1"/>
    <property type="molecule type" value="Genomic_DNA"/>
</dbReference>
<dbReference type="PANTHER" id="PTHR42748">
    <property type="entry name" value="NITROGEN METABOLITE REPRESSION PROTEIN NMRA FAMILY MEMBER"/>
    <property type="match status" value="1"/>
</dbReference>
<dbReference type="Pfam" id="PF05368">
    <property type="entry name" value="NmrA"/>
    <property type="match status" value="1"/>
</dbReference>
<dbReference type="Gene3D" id="3.40.50.720">
    <property type="entry name" value="NAD(P)-binding Rossmann-like Domain"/>
    <property type="match status" value="1"/>
</dbReference>
<comment type="similarity">
    <text evidence="1">Belongs to the NmrA-type oxidoreductase family.</text>
</comment>
<comment type="caution">
    <text evidence="4">The sequence shown here is derived from an EMBL/GenBank/DDBJ whole genome shotgun (WGS) entry which is preliminary data.</text>
</comment>
<dbReference type="OMA" id="CGHNDAK"/>
<feature type="domain" description="NmrA-like" evidence="3">
    <location>
        <begin position="9"/>
        <end position="263"/>
    </location>
</feature>
<dbReference type="InterPro" id="IPR051164">
    <property type="entry name" value="NmrA-like_oxidored"/>
</dbReference>
<dbReference type="AlphaFoldDB" id="G9N0T0"/>
<dbReference type="VEuPathDB" id="FungiDB:TRIVIDRAFT_156420"/>
<dbReference type="GO" id="GO:0005634">
    <property type="term" value="C:nucleus"/>
    <property type="evidence" value="ECO:0007669"/>
    <property type="project" value="TreeGrafter"/>
</dbReference>
<evidence type="ECO:0000313" key="4">
    <source>
        <dbReference type="EMBL" id="EHK19363.1"/>
    </source>
</evidence>
<organism evidence="4 5">
    <name type="scientific">Hypocrea virens (strain Gv29-8 / FGSC 10586)</name>
    <name type="common">Gliocladium virens</name>
    <name type="synonym">Trichoderma virens</name>
    <dbReference type="NCBI Taxonomy" id="413071"/>
    <lineage>
        <taxon>Eukaryota</taxon>
        <taxon>Fungi</taxon>
        <taxon>Dikarya</taxon>
        <taxon>Ascomycota</taxon>
        <taxon>Pezizomycotina</taxon>
        <taxon>Sordariomycetes</taxon>
        <taxon>Hypocreomycetidae</taxon>
        <taxon>Hypocreales</taxon>
        <taxon>Hypocreaceae</taxon>
        <taxon>Trichoderma</taxon>
    </lineage>
</organism>
<keyword evidence="5" id="KW-1185">Reference proteome</keyword>
<dbReference type="GeneID" id="25788354"/>
<gene>
    <name evidence="4" type="ORF">TRIVIDRAFT_156420</name>
</gene>
<name>G9N0T0_HYPVG</name>
<feature type="non-terminal residue" evidence="4">
    <location>
        <position position="1"/>
    </location>
</feature>
<dbReference type="OrthoDB" id="300709at2759"/>
<keyword evidence="2" id="KW-0521">NADP</keyword>